<dbReference type="NCBIfam" id="NF047446">
    <property type="entry name" value="barrel_OmpL47"/>
    <property type="match status" value="6"/>
</dbReference>
<keyword evidence="3" id="KW-0732">Signal</keyword>
<dbReference type="Gene3D" id="3.30.1920.20">
    <property type="match status" value="1"/>
</dbReference>
<protein>
    <submittedName>
        <fullName evidence="4">Cupredoxin-like copper-binding protein</fullName>
    </submittedName>
</protein>
<dbReference type="InterPro" id="IPR013783">
    <property type="entry name" value="Ig-like_fold"/>
</dbReference>
<keyword evidence="1" id="KW-0479">Metal-binding</keyword>
<dbReference type="InterPro" id="IPR008972">
    <property type="entry name" value="Cupredoxin"/>
</dbReference>
<dbReference type="Proteomes" id="UP000698059">
    <property type="component" value="Unassembled WGS sequence"/>
</dbReference>
<dbReference type="SUPFAM" id="SSF49503">
    <property type="entry name" value="Cupredoxins"/>
    <property type="match status" value="1"/>
</dbReference>
<keyword evidence="2" id="KW-0186">Copper</keyword>
<dbReference type="InterPro" id="IPR028871">
    <property type="entry name" value="BlueCu_1_BS"/>
</dbReference>
<evidence type="ECO:0000313" key="4">
    <source>
        <dbReference type="EMBL" id="MBM7478146.1"/>
    </source>
</evidence>
<comment type="caution">
    <text evidence="4">The sequence shown here is derived from an EMBL/GenBank/DDBJ whole genome shotgun (WGS) entry which is preliminary data.</text>
</comment>
<dbReference type="Gene3D" id="2.60.40.10">
    <property type="entry name" value="Immunoglobulins"/>
    <property type="match status" value="4"/>
</dbReference>
<evidence type="ECO:0000313" key="5">
    <source>
        <dbReference type="Proteomes" id="UP000698059"/>
    </source>
</evidence>
<proteinExistence type="predicted"/>
<dbReference type="PROSITE" id="PS00196">
    <property type="entry name" value="COPPER_BLUE"/>
    <property type="match status" value="1"/>
</dbReference>
<sequence>MERRSSRARGARRLVAAVVAGLTAATVVSVAPATAVPPTASVSSATSATSATTVAAEQVLTWTGDNSVTDYKAFPATATAGKATIVFENSVATGSTFGMSHTLTFDTSTPGYNHDVTLDILASPFDASGGKHVAEVVLTPGTYRYFCAIPGHGEMWGELVVTEEGGGGDDTTAPSVTAEVTGERDDDGAYVGGATVTLAATDDGSGVAGVEYDLDGAGWRAYDAPFLVGTVGEHSLQFRATDEAGNTSDPQTATFTVVEGGGEEDTVAPTVTAEVTGRQDADGAYVGSATVAVAAQDEGSGVSSIEIDAHGGHWMPYTTPVAITEPGEHTVSYRATDAAGNVSEVGTTTFTVVAGDGEQDTTAPTVTAEVTGEQDDAGAFVGSATVALTATDEGSGVASVEYGLDGAGWAPYTSPVVVTGPGEHQVEFRATDTAGNVSDDGVTTFTVVEDDGGQDTTAPDVVAEVGGEQDGTGAYVGSAAVTLTATDEGSGVASVEYDLDGAGWAPYTGPVVVTGPGEHTLVHRATDEAGNVSEVASVTFTVVGAQPGDTVAPVVSASVYGAKNSAGEYLGRALVRLAATDEDSGVATIEYQVDGGTWYRYASQVAVSTPGQHTVAFRASDVAGNTSAAKSITLVVASTVPDDTVAPEVTATLSGSRDLRGAFLGTATVTLVATDEGSGVDRTELQVDGGVWQRYAAPVVIASDGNHTVTYRATDAAGNVSKARSVIFTIVVQGRDRCPGSDVRPTVVIDGNDSTVTNVDTGDGCTINDLVAEGAAYPNHRTFLQHVKQVTRDLVDDGVIRPVERRRIVAAAELSDIGR</sequence>
<name>A0ABS2LCI6_9CELL</name>
<dbReference type="RefSeq" id="WP_205306285.1">
    <property type="nucleotide sequence ID" value="NZ_BAAAVF010000002.1"/>
</dbReference>
<accession>A0ABS2LCI6</accession>
<dbReference type="EMBL" id="JAFBBO010000001">
    <property type="protein sequence ID" value="MBM7478146.1"/>
    <property type="molecule type" value="Genomic_DNA"/>
</dbReference>
<dbReference type="Gene3D" id="2.60.40.420">
    <property type="entry name" value="Cupredoxins - blue copper proteins"/>
    <property type="match status" value="1"/>
</dbReference>
<gene>
    <name evidence="4" type="ORF">JOD49_001066</name>
</gene>
<evidence type="ECO:0000256" key="1">
    <source>
        <dbReference type="ARBA" id="ARBA00022723"/>
    </source>
</evidence>
<reference evidence="4 5" key="1">
    <citation type="submission" date="2021-01" db="EMBL/GenBank/DDBJ databases">
        <title>Sequencing the genomes of 1000 actinobacteria strains.</title>
        <authorList>
            <person name="Klenk H.-P."/>
        </authorList>
    </citation>
    <scope>NUCLEOTIDE SEQUENCE [LARGE SCALE GENOMIC DNA]</scope>
    <source>
        <strain evidence="4 5">DSM 46000</strain>
    </source>
</reference>
<organism evidence="4 5">
    <name type="scientific">Oerskovia jenensis</name>
    <dbReference type="NCBI Taxonomy" id="162169"/>
    <lineage>
        <taxon>Bacteria</taxon>
        <taxon>Bacillati</taxon>
        <taxon>Actinomycetota</taxon>
        <taxon>Actinomycetes</taxon>
        <taxon>Micrococcales</taxon>
        <taxon>Cellulomonadaceae</taxon>
        <taxon>Oerskovia</taxon>
    </lineage>
</organism>
<evidence type="ECO:0000256" key="3">
    <source>
        <dbReference type="SAM" id="SignalP"/>
    </source>
</evidence>
<feature type="chain" id="PRO_5047329201" evidence="3">
    <location>
        <begin position="36"/>
        <end position="819"/>
    </location>
</feature>
<evidence type="ECO:0000256" key="2">
    <source>
        <dbReference type="ARBA" id="ARBA00023008"/>
    </source>
</evidence>
<keyword evidence="5" id="KW-1185">Reference proteome</keyword>
<dbReference type="InterPro" id="IPR058094">
    <property type="entry name" value="Ig-like_OmpL47-like"/>
</dbReference>
<feature type="signal peptide" evidence="3">
    <location>
        <begin position="1"/>
        <end position="35"/>
    </location>
</feature>